<evidence type="ECO:0000259" key="1">
    <source>
        <dbReference type="PROSITE" id="PS51471"/>
    </source>
</evidence>
<dbReference type="SUPFAM" id="SSF51197">
    <property type="entry name" value="Clavaminate synthase-like"/>
    <property type="match status" value="1"/>
</dbReference>
<dbReference type="Proteomes" id="UP000195402">
    <property type="component" value="Unassembled WGS sequence"/>
</dbReference>
<dbReference type="PANTHER" id="PTHR47990">
    <property type="entry name" value="2-OXOGLUTARATE (2OG) AND FE(II)-DEPENDENT OXYGENASE SUPERFAMILY PROTEIN-RELATED"/>
    <property type="match status" value="1"/>
</dbReference>
<keyword evidence="2" id="KW-0560">Oxidoreductase</keyword>
<dbReference type="STRING" id="56857.A0A200PN61"/>
<proteinExistence type="predicted"/>
<dbReference type="OMA" id="WGPPSDQ"/>
<name>A0A200PN61_MACCD</name>
<feature type="domain" description="Fe2OG dioxygenase" evidence="1">
    <location>
        <begin position="45"/>
        <end position="146"/>
    </location>
</feature>
<dbReference type="InterPro" id="IPR044861">
    <property type="entry name" value="IPNS-like_FE2OG_OXY"/>
</dbReference>
<dbReference type="InterPro" id="IPR027443">
    <property type="entry name" value="IPNS-like_sf"/>
</dbReference>
<dbReference type="Pfam" id="PF03171">
    <property type="entry name" value="2OG-FeII_Oxy"/>
    <property type="match status" value="1"/>
</dbReference>
<evidence type="ECO:0000313" key="3">
    <source>
        <dbReference type="Proteomes" id="UP000195402"/>
    </source>
</evidence>
<keyword evidence="3" id="KW-1185">Reference proteome</keyword>
<dbReference type="InterPro" id="IPR005123">
    <property type="entry name" value="Oxoglu/Fe-dep_dioxygenase_dom"/>
</dbReference>
<accession>A0A200PN61</accession>
<keyword evidence="2" id="KW-0223">Dioxygenase</keyword>
<dbReference type="InterPro" id="IPR050231">
    <property type="entry name" value="Iron_ascorbate_oxido_reductase"/>
</dbReference>
<dbReference type="OrthoDB" id="288590at2759"/>
<comment type="caution">
    <text evidence="2">The sequence shown here is derived from an EMBL/GenBank/DDBJ whole genome shotgun (WGS) entry which is preliminary data.</text>
</comment>
<dbReference type="AlphaFoldDB" id="A0A200PN61"/>
<organism evidence="2 3">
    <name type="scientific">Macleaya cordata</name>
    <name type="common">Five-seeded plume-poppy</name>
    <name type="synonym">Bocconia cordata</name>
    <dbReference type="NCBI Taxonomy" id="56857"/>
    <lineage>
        <taxon>Eukaryota</taxon>
        <taxon>Viridiplantae</taxon>
        <taxon>Streptophyta</taxon>
        <taxon>Embryophyta</taxon>
        <taxon>Tracheophyta</taxon>
        <taxon>Spermatophyta</taxon>
        <taxon>Magnoliopsida</taxon>
        <taxon>Ranunculales</taxon>
        <taxon>Papaveraceae</taxon>
        <taxon>Papaveroideae</taxon>
        <taxon>Macleaya</taxon>
    </lineage>
</organism>
<reference evidence="2 3" key="1">
    <citation type="journal article" date="2017" name="Mol. Plant">
        <title>The Genome of Medicinal Plant Macleaya cordata Provides New Insights into Benzylisoquinoline Alkaloids Metabolism.</title>
        <authorList>
            <person name="Liu X."/>
            <person name="Liu Y."/>
            <person name="Huang P."/>
            <person name="Ma Y."/>
            <person name="Qing Z."/>
            <person name="Tang Q."/>
            <person name="Cao H."/>
            <person name="Cheng P."/>
            <person name="Zheng Y."/>
            <person name="Yuan Z."/>
            <person name="Zhou Y."/>
            <person name="Liu J."/>
            <person name="Tang Z."/>
            <person name="Zhuo Y."/>
            <person name="Zhang Y."/>
            <person name="Yu L."/>
            <person name="Huang J."/>
            <person name="Yang P."/>
            <person name="Peng Q."/>
            <person name="Zhang J."/>
            <person name="Jiang W."/>
            <person name="Zhang Z."/>
            <person name="Lin K."/>
            <person name="Ro D.K."/>
            <person name="Chen X."/>
            <person name="Xiong X."/>
            <person name="Shang Y."/>
            <person name="Huang S."/>
            <person name="Zeng J."/>
        </authorList>
    </citation>
    <scope>NUCLEOTIDE SEQUENCE [LARGE SCALE GENOMIC DNA]</scope>
    <source>
        <strain evidence="3">cv. BLH2017</strain>
        <tissue evidence="2">Root</tissue>
    </source>
</reference>
<sequence length="195" mass="21811">MEEYKKKLKDIADRLMRLMLDSLGISKEDLRLVLGSSADESVDIPHTALQLNSYPACPDPNRAMGLAPHTDTSLFTILSQSRTKAGLQIHRDGFGWITVRPVAGALVVNIGDLFHILTNGRFSSAVHRAVVNQTDHRLSIAYFYGPPCNSKIAPISKLVDSNHPLRYRSTTWREYIGIKARHFDKSLSLITNRSL</sequence>
<protein>
    <submittedName>
        <fullName evidence="2">Oxoglutarate/iron-dependent dioxygenase</fullName>
    </submittedName>
</protein>
<dbReference type="Gene3D" id="2.60.120.330">
    <property type="entry name" value="B-lactam Antibiotic, Isopenicillin N Synthase, Chain"/>
    <property type="match status" value="1"/>
</dbReference>
<dbReference type="PROSITE" id="PS51471">
    <property type="entry name" value="FE2OG_OXY"/>
    <property type="match status" value="1"/>
</dbReference>
<dbReference type="EMBL" id="MVGT01004391">
    <property type="protein sequence ID" value="OUZ99655.1"/>
    <property type="molecule type" value="Genomic_DNA"/>
</dbReference>
<gene>
    <name evidence="2" type="ORF">BVC80_9063g12</name>
</gene>
<dbReference type="InParanoid" id="A0A200PN61"/>
<evidence type="ECO:0000313" key="2">
    <source>
        <dbReference type="EMBL" id="OUZ99655.1"/>
    </source>
</evidence>
<dbReference type="GO" id="GO:0051213">
    <property type="term" value="F:dioxygenase activity"/>
    <property type="evidence" value="ECO:0007669"/>
    <property type="project" value="UniProtKB-KW"/>
</dbReference>